<dbReference type="OrthoDB" id="9767863at2"/>
<keyword evidence="2" id="KW-1133">Transmembrane helix</keyword>
<feature type="transmembrane region" description="Helical" evidence="2">
    <location>
        <begin position="240"/>
        <end position="260"/>
    </location>
</feature>
<feature type="compositionally biased region" description="Polar residues" evidence="1">
    <location>
        <begin position="353"/>
        <end position="364"/>
    </location>
</feature>
<dbReference type="InterPro" id="IPR002656">
    <property type="entry name" value="Acyl_transf_3_dom"/>
</dbReference>
<comment type="caution">
    <text evidence="4">The sequence shown here is derived from an EMBL/GenBank/DDBJ whole genome shotgun (WGS) entry which is preliminary data.</text>
</comment>
<feature type="transmembrane region" description="Helical" evidence="2">
    <location>
        <begin position="78"/>
        <end position="99"/>
    </location>
</feature>
<feature type="region of interest" description="Disordered" evidence="1">
    <location>
        <begin position="342"/>
        <end position="364"/>
    </location>
</feature>
<reference evidence="4 5" key="1">
    <citation type="submission" date="2018-05" db="EMBL/GenBank/DDBJ databases">
        <title>Genomic Encyclopedia of Type Strains, Phase IV (KMG-IV): sequencing the most valuable type-strain genomes for metagenomic binning, comparative biology and taxonomic classification.</title>
        <authorList>
            <person name="Goeker M."/>
        </authorList>
    </citation>
    <scope>NUCLEOTIDE SEQUENCE [LARGE SCALE GENOMIC DNA]</scope>
    <source>
        <strain evidence="4 5">DSM 16791</strain>
    </source>
</reference>
<gene>
    <name evidence="4" type="ORF">DFR52_104484</name>
</gene>
<dbReference type="GO" id="GO:0000271">
    <property type="term" value="P:polysaccharide biosynthetic process"/>
    <property type="evidence" value="ECO:0007669"/>
    <property type="project" value="TreeGrafter"/>
</dbReference>
<feature type="transmembrane region" description="Helical" evidence="2">
    <location>
        <begin position="306"/>
        <end position="327"/>
    </location>
</feature>
<keyword evidence="5" id="KW-1185">Reference proteome</keyword>
<feature type="transmembrane region" description="Helical" evidence="2">
    <location>
        <begin position="214"/>
        <end position="234"/>
    </location>
</feature>
<dbReference type="AlphaFoldDB" id="A0A317PG75"/>
<name>A0A317PG75_9HYPH</name>
<feature type="domain" description="Acyltransferase 3" evidence="3">
    <location>
        <begin position="4"/>
        <end position="319"/>
    </location>
</feature>
<feature type="transmembrane region" description="Helical" evidence="2">
    <location>
        <begin position="7"/>
        <end position="26"/>
    </location>
</feature>
<feature type="transmembrane region" description="Helical" evidence="2">
    <location>
        <begin position="272"/>
        <end position="294"/>
    </location>
</feature>
<sequence>MLVQLQYIRALAALLVVYFHAILQLRTIDPSAVLGVALFGKSGVDVFFVLSGFVMWVTTSGKPITALQFYGKRIRRIVPLYWAVTLAAAAVALVAPQILKSTVFDAQHVAASLAFLPWINPADPEGRMIAPVIVPGWTLNYEMYFYLIFGALLFIRPRFRLALLVATLAAIAALCSLASMQTTATTFYGNPIVFEFAAGAVLGLLYLRGFRIGTTVAVALAVVSTALLLVFDFLELPHERLLTIGLPAVLIVFAMTSIDFTRVRELRLLRFLGDASYSIYLTHIFVLAGWRMAYSHLPEGILTNQYILVASMLLASCIVGGLVHLMFELPVDRYLSGRKPPKPAAEPAFALAGNNSKLDQSAGS</sequence>
<dbReference type="Pfam" id="PF01757">
    <property type="entry name" value="Acyl_transf_3"/>
    <property type="match status" value="1"/>
</dbReference>
<evidence type="ECO:0000313" key="4">
    <source>
        <dbReference type="EMBL" id="PWV99191.1"/>
    </source>
</evidence>
<dbReference type="GO" id="GO:0016020">
    <property type="term" value="C:membrane"/>
    <property type="evidence" value="ECO:0007669"/>
    <property type="project" value="TreeGrafter"/>
</dbReference>
<dbReference type="EMBL" id="QGTR01000004">
    <property type="protein sequence ID" value="PWV99191.1"/>
    <property type="molecule type" value="Genomic_DNA"/>
</dbReference>
<dbReference type="PANTHER" id="PTHR23028">
    <property type="entry name" value="ACETYLTRANSFERASE"/>
    <property type="match status" value="1"/>
</dbReference>
<feature type="transmembrane region" description="Helical" evidence="2">
    <location>
        <begin position="128"/>
        <end position="154"/>
    </location>
</feature>
<keyword evidence="2" id="KW-0812">Transmembrane</keyword>
<dbReference type="RefSeq" id="WP_110033330.1">
    <property type="nucleotide sequence ID" value="NZ_QGTR01000004.1"/>
</dbReference>
<dbReference type="PANTHER" id="PTHR23028:SF53">
    <property type="entry name" value="ACYL_TRANSF_3 DOMAIN-CONTAINING PROTEIN"/>
    <property type="match status" value="1"/>
</dbReference>
<evidence type="ECO:0000256" key="1">
    <source>
        <dbReference type="SAM" id="MobiDB-lite"/>
    </source>
</evidence>
<organism evidence="4 5">
    <name type="scientific">Hoeflea marina</name>
    <dbReference type="NCBI Taxonomy" id="274592"/>
    <lineage>
        <taxon>Bacteria</taxon>
        <taxon>Pseudomonadati</taxon>
        <taxon>Pseudomonadota</taxon>
        <taxon>Alphaproteobacteria</taxon>
        <taxon>Hyphomicrobiales</taxon>
        <taxon>Rhizobiaceae</taxon>
        <taxon>Hoeflea</taxon>
    </lineage>
</organism>
<evidence type="ECO:0000259" key="3">
    <source>
        <dbReference type="Pfam" id="PF01757"/>
    </source>
</evidence>
<feature type="transmembrane region" description="Helical" evidence="2">
    <location>
        <begin position="187"/>
        <end position="207"/>
    </location>
</feature>
<feature type="transmembrane region" description="Helical" evidence="2">
    <location>
        <begin position="161"/>
        <end position="181"/>
    </location>
</feature>
<protein>
    <submittedName>
        <fullName evidence="4">Exopolysaccharide production protein ExoZ</fullName>
    </submittedName>
</protein>
<accession>A0A317PG75</accession>
<dbReference type="GO" id="GO:0016747">
    <property type="term" value="F:acyltransferase activity, transferring groups other than amino-acyl groups"/>
    <property type="evidence" value="ECO:0007669"/>
    <property type="project" value="InterPro"/>
</dbReference>
<evidence type="ECO:0000313" key="5">
    <source>
        <dbReference type="Proteomes" id="UP000246352"/>
    </source>
</evidence>
<dbReference type="Proteomes" id="UP000246352">
    <property type="component" value="Unassembled WGS sequence"/>
</dbReference>
<proteinExistence type="predicted"/>
<feature type="transmembrane region" description="Helical" evidence="2">
    <location>
        <begin position="32"/>
        <end position="57"/>
    </location>
</feature>
<dbReference type="InterPro" id="IPR050879">
    <property type="entry name" value="Acyltransferase_3"/>
</dbReference>
<evidence type="ECO:0000256" key="2">
    <source>
        <dbReference type="SAM" id="Phobius"/>
    </source>
</evidence>
<keyword evidence="2" id="KW-0472">Membrane</keyword>